<dbReference type="GO" id="GO:0006508">
    <property type="term" value="P:proteolysis"/>
    <property type="evidence" value="ECO:0007669"/>
    <property type="project" value="InterPro"/>
</dbReference>
<proteinExistence type="predicted"/>
<comment type="caution">
    <text evidence="3">The sequence shown here is derived from an EMBL/GenBank/DDBJ whole genome shotgun (WGS) entry which is preliminary data.</text>
</comment>
<evidence type="ECO:0008006" key="5">
    <source>
        <dbReference type="Google" id="ProtNLM"/>
    </source>
</evidence>
<dbReference type="OrthoDB" id="3530033at2"/>
<dbReference type="InterPro" id="IPR036852">
    <property type="entry name" value="Peptidase_S8/S53_dom_sf"/>
</dbReference>
<name>A0A4R0JMW1_9ACTN</name>
<dbReference type="AlphaFoldDB" id="A0A4R0JMW1"/>
<gene>
    <name evidence="3" type="ORF">E0H73_42760</name>
</gene>
<accession>A0A4R0JMW1</accession>
<reference evidence="3 4" key="1">
    <citation type="submission" date="2019-02" db="EMBL/GenBank/DDBJ databases">
        <title>Kribbella capetownensis sp. nov. and Kribbella speibonae sp. nov., isolated from soil.</title>
        <authorList>
            <person name="Curtis S.M."/>
            <person name="Norton I."/>
            <person name="Everest G.J."/>
            <person name="Meyers P.R."/>
        </authorList>
    </citation>
    <scope>NUCLEOTIDE SEQUENCE [LARGE SCALE GENOMIC DNA]</scope>
    <source>
        <strain evidence="3 4">NRRL B-24813</strain>
    </source>
</reference>
<evidence type="ECO:0000256" key="1">
    <source>
        <dbReference type="SAM" id="MobiDB-lite"/>
    </source>
</evidence>
<feature type="region of interest" description="Disordered" evidence="1">
    <location>
        <begin position="1"/>
        <end position="20"/>
    </location>
</feature>
<feature type="transmembrane region" description="Helical" evidence="2">
    <location>
        <begin position="105"/>
        <end position="128"/>
    </location>
</feature>
<evidence type="ECO:0000313" key="4">
    <source>
        <dbReference type="Proteomes" id="UP000291144"/>
    </source>
</evidence>
<keyword evidence="2" id="KW-0472">Membrane</keyword>
<dbReference type="EMBL" id="SJKB01000028">
    <property type="protein sequence ID" value="TCC48533.1"/>
    <property type="molecule type" value="Genomic_DNA"/>
</dbReference>
<protein>
    <recommendedName>
        <fullName evidence="5">Peptidase S8/S53 domain-containing protein</fullName>
    </recommendedName>
</protein>
<organism evidence="3 4">
    <name type="scientific">Kribbella pittospori</name>
    <dbReference type="NCBI Taxonomy" id="722689"/>
    <lineage>
        <taxon>Bacteria</taxon>
        <taxon>Bacillati</taxon>
        <taxon>Actinomycetota</taxon>
        <taxon>Actinomycetes</taxon>
        <taxon>Propionibacteriales</taxon>
        <taxon>Kribbellaceae</taxon>
        <taxon>Kribbella</taxon>
    </lineage>
</organism>
<evidence type="ECO:0000256" key="2">
    <source>
        <dbReference type="SAM" id="Phobius"/>
    </source>
</evidence>
<keyword evidence="2" id="KW-0812">Transmembrane</keyword>
<dbReference type="GO" id="GO:0004252">
    <property type="term" value="F:serine-type endopeptidase activity"/>
    <property type="evidence" value="ECO:0007669"/>
    <property type="project" value="InterPro"/>
</dbReference>
<keyword evidence="4" id="KW-1185">Reference proteome</keyword>
<dbReference type="Gene3D" id="3.40.50.200">
    <property type="entry name" value="Peptidase S8/S53 domain"/>
    <property type="match status" value="1"/>
</dbReference>
<keyword evidence="2" id="KW-1133">Transmembrane helix</keyword>
<dbReference type="Proteomes" id="UP000291144">
    <property type="component" value="Unassembled WGS sequence"/>
</dbReference>
<sequence length="149" mass="15055">MLDGRNGVAADGPDPHHRRGRYAEQLSSGIVYAADRGAQVINISEGAVYPGGCSSNVQAAVVHAIEKGRWLASMENEGNASNGVLFPGSCVGVPEVGASSGVGSAAAVMAFVLLAALGIIVAAIAIAVRRGGVGQWTAARVTRRSGRTS</sequence>
<evidence type="ECO:0000313" key="3">
    <source>
        <dbReference type="EMBL" id="TCC48533.1"/>
    </source>
</evidence>
<dbReference type="SUPFAM" id="SSF52743">
    <property type="entry name" value="Subtilisin-like"/>
    <property type="match status" value="1"/>
</dbReference>